<reference evidence="1" key="1">
    <citation type="submission" date="2023-04" db="EMBL/GenBank/DDBJ databases">
        <title>Draft Genome sequencing of Naganishia species isolated from polar environments using Oxford Nanopore Technology.</title>
        <authorList>
            <person name="Leo P."/>
            <person name="Venkateswaran K."/>
        </authorList>
    </citation>
    <scope>NUCLEOTIDE SEQUENCE</scope>
    <source>
        <strain evidence="1">MNA-CCFEE 5262</strain>
    </source>
</reference>
<name>A0ACC2W9V3_9TREE</name>
<gene>
    <name evidence="1" type="ORF">QFC20_003424</name>
</gene>
<comment type="caution">
    <text evidence="1">The sequence shown here is derived from an EMBL/GenBank/DDBJ whole genome shotgun (WGS) entry which is preliminary data.</text>
</comment>
<proteinExistence type="predicted"/>
<dbReference type="Proteomes" id="UP001230649">
    <property type="component" value="Unassembled WGS sequence"/>
</dbReference>
<keyword evidence="2" id="KW-1185">Reference proteome</keyword>
<protein>
    <submittedName>
        <fullName evidence="1">Uncharacterized protein</fullName>
    </submittedName>
</protein>
<evidence type="ECO:0000313" key="1">
    <source>
        <dbReference type="EMBL" id="KAJ9108518.1"/>
    </source>
</evidence>
<sequence>MFRSALRSAAPRSARSVRATTARRWASTSGHGGSKSSDATWAMGSAVVFGATAAYLLMAGGDSAPAHQAVHKGTTHMKEFHDETNESSVPAGAKTATSAYKVDKSVASKEGTTQEKDAVPGVDDSEEPVSGSSTQSSSSGSSEPMEAADEGRKAEDIPSKEIEDSLHQAEVRFAFSYGRHPKFLTVLLRVTPLLQSVAVPRAAMSSESKGEGGGEHSSSSSSSSSGEVASGTMEAADEGRYAEDIPAKEIEDSLHQAEAVGVPRAAMDAEVSGKSIEDRD</sequence>
<dbReference type="EMBL" id="JASBWS010000031">
    <property type="protein sequence ID" value="KAJ9108518.1"/>
    <property type="molecule type" value="Genomic_DNA"/>
</dbReference>
<evidence type="ECO:0000313" key="2">
    <source>
        <dbReference type="Proteomes" id="UP001230649"/>
    </source>
</evidence>
<accession>A0ACC2W9V3</accession>
<organism evidence="1 2">
    <name type="scientific">Naganishia adeliensis</name>
    <dbReference type="NCBI Taxonomy" id="92952"/>
    <lineage>
        <taxon>Eukaryota</taxon>
        <taxon>Fungi</taxon>
        <taxon>Dikarya</taxon>
        <taxon>Basidiomycota</taxon>
        <taxon>Agaricomycotina</taxon>
        <taxon>Tremellomycetes</taxon>
        <taxon>Filobasidiales</taxon>
        <taxon>Filobasidiaceae</taxon>
        <taxon>Naganishia</taxon>
    </lineage>
</organism>